<sequence length="114" mass="12440">MMIGKLVHTVVDPGLDPAAGPPGHHIGGAAGRLAGLVHEWEKDWERDRVDQKFWDRLLALENRHLEAQKWQAAMVARVVEAMEEDCQVLDAILALAITFLPPAAQPPTTAPPAP</sequence>
<accession>A0A151PH12</accession>
<proteinExistence type="predicted"/>
<gene>
    <name evidence="1" type="ORF">Y1Q_0024687</name>
</gene>
<keyword evidence="2" id="KW-1185">Reference proteome</keyword>
<evidence type="ECO:0000313" key="1">
    <source>
        <dbReference type="EMBL" id="KYO48320.1"/>
    </source>
</evidence>
<comment type="caution">
    <text evidence="1">The sequence shown here is derived from an EMBL/GenBank/DDBJ whole genome shotgun (WGS) entry which is preliminary data.</text>
</comment>
<dbReference type="EMBL" id="AKHW03000227">
    <property type="protein sequence ID" value="KYO48320.1"/>
    <property type="molecule type" value="Genomic_DNA"/>
</dbReference>
<name>A0A151PH12_ALLMI</name>
<dbReference type="Proteomes" id="UP000050525">
    <property type="component" value="Unassembled WGS sequence"/>
</dbReference>
<evidence type="ECO:0000313" key="2">
    <source>
        <dbReference type="Proteomes" id="UP000050525"/>
    </source>
</evidence>
<protein>
    <submittedName>
        <fullName evidence="1">Uncharacterized protein</fullName>
    </submittedName>
</protein>
<dbReference type="AlphaFoldDB" id="A0A151PH12"/>
<organism evidence="1 2">
    <name type="scientific">Alligator mississippiensis</name>
    <name type="common">American alligator</name>
    <dbReference type="NCBI Taxonomy" id="8496"/>
    <lineage>
        <taxon>Eukaryota</taxon>
        <taxon>Metazoa</taxon>
        <taxon>Chordata</taxon>
        <taxon>Craniata</taxon>
        <taxon>Vertebrata</taxon>
        <taxon>Euteleostomi</taxon>
        <taxon>Archelosauria</taxon>
        <taxon>Archosauria</taxon>
        <taxon>Crocodylia</taxon>
        <taxon>Alligatoridae</taxon>
        <taxon>Alligatorinae</taxon>
        <taxon>Alligator</taxon>
    </lineage>
</organism>
<reference evidence="1 2" key="1">
    <citation type="journal article" date="2012" name="Genome Biol.">
        <title>Sequencing three crocodilian genomes to illuminate the evolution of archosaurs and amniotes.</title>
        <authorList>
            <person name="St John J.A."/>
            <person name="Braun E.L."/>
            <person name="Isberg S.R."/>
            <person name="Miles L.G."/>
            <person name="Chong A.Y."/>
            <person name="Gongora J."/>
            <person name="Dalzell P."/>
            <person name="Moran C."/>
            <person name="Bed'hom B."/>
            <person name="Abzhanov A."/>
            <person name="Burgess S.C."/>
            <person name="Cooksey A.M."/>
            <person name="Castoe T.A."/>
            <person name="Crawford N.G."/>
            <person name="Densmore L.D."/>
            <person name="Drew J.C."/>
            <person name="Edwards S.V."/>
            <person name="Faircloth B.C."/>
            <person name="Fujita M.K."/>
            <person name="Greenwold M.J."/>
            <person name="Hoffmann F.G."/>
            <person name="Howard J.M."/>
            <person name="Iguchi T."/>
            <person name="Janes D.E."/>
            <person name="Khan S.Y."/>
            <person name="Kohno S."/>
            <person name="de Koning A.J."/>
            <person name="Lance S.L."/>
            <person name="McCarthy F.M."/>
            <person name="McCormack J.E."/>
            <person name="Merchant M.E."/>
            <person name="Peterson D.G."/>
            <person name="Pollock D.D."/>
            <person name="Pourmand N."/>
            <person name="Raney B.J."/>
            <person name="Roessler K.A."/>
            <person name="Sanford J.R."/>
            <person name="Sawyer R.H."/>
            <person name="Schmidt C.J."/>
            <person name="Triplett E.W."/>
            <person name="Tuberville T.D."/>
            <person name="Venegas-Anaya M."/>
            <person name="Howard J.T."/>
            <person name="Jarvis E.D."/>
            <person name="Guillette L.J.Jr."/>
            <person name="Glenn T.C."/>
            <person name="Green R.E."/>
            <person name="Ray D.A."/>
        </authorList>
    </citation>
    <scope>NUCLEOTIDE SEQUENCE [LARGE SCALE GENOMIC DNA]</scope>
    <source>
        <strain evidence="1">KSC_2009_1</strain>
    </source>
</reference>